<dbReference type="GO" id="GO:0031209">
    <property type="term" value="C:SCAR complex"/>
    <property type="evidence" value="ECO:0007669"/>
    <property type="project" value="TreeGrafter"/>
</dbReference>
<reference evidence="3 4" key="1">
    <citation type="journal article" date="2013" name="BMC Genomics">
        <title>Reconstruction of the lipid metabolism for the microalga Monoraphidium neglectum from its genome sequence reveals characteristics suitable for biofuel production.</title>
        <authorList>
            <person name="Bogen C."/>
            <person name="Al-Dilaimi A."/>
            <person name="Albersmeier A."/>
            <person name="Wichmann J."/>
            <person name="Grundmann M."/>
            <person name="Rupp O."/>
            <person name="Lauersen K.J."/>
            <person name="Blifernez-Klassen O."/>
            <person name="Kalinowski J."/>
            <person name="Goesmann A."/>
            <person name="Mussgnug J.H."/>
            <person name="Kruse O."/>
        </authorList>
    </citation>
    <scope>NUCLEOTIDE SEQUENCE [LARGE SCALE GENOMIC DNA]</scope>
    <source>
        <strain evidence="3 4">SAG 48.87</strain>
    </source>
</reference>
<comment type="similarity">
    <text evidence="1">Belongs to the HEM-1/HEM-2 family.</text>
</comment>
<gene>
    <name evidence="3" type="ORF">MNEG_10458</name>
</gene>
<dbReference type="Pfam" id="PF09735">
    <property type="entry name" value="Nckap1"/>
    <property type="match status" value="1"/>
</dbReference>
<name>A0A0D2KPF5_9CHLO</name>
<dbReference type="GO" id="GO:0016477">
    <property type="term" value="P:cell migration"/>
    <property type="evidence" value="ECO:0007669"/>
    <property type="project" value="TreeGrafter"/>
</dbReference>
<feature type="compositionally biased region" description="Low complexity" evidence="2">
    <location>
        <begin position="540"/>
        <end position="557"/>
    </location>
</feature>
<dbReference type="AlphaFoldDB" id="A0A0D2KPF5"/>
<keyword evidence="4" id="KW-1185">Reference proteome</keyword>
<dbReference type="Proteomes" id="UP000054498">
    <property type="component" value="Unassembled WGS sequence"/>
</dbReference>
<dbReference type="KEGG" id="mng:MNEG_10458"/>
<dbReference type="GeneID" id="25727622"/>
<dbReference type="GO" id="GO:0030866">
    <property type="term" value="P:cortical actin cytoskeleton organization"/>
    <property type="evidence" value="ECO:0007669"/>
    <property type="project" value="TreeGrafter"/>
</dbReference>
<dbReference type="PANTHER" id="PTHR12093">
    <property type="entry name" value="NCK-ASSOCIATED PROTEIN 1"/>
    <property type="match status" value="1"/>
</dbReference>
<dbReference type="PANTHER" id="PTHR12093:SF10">
    <property type="entry name" value="MEMBRANE-ASSOCIATED PROTEIN HEM"/>
    <property type="match status" value="1"/>
</dbReference>
<evidence type="ECO:0000256" key="1">
    <source>
        <dbReference type="ARBA" id="ARBA00037947"/>
    </source>
</evidence>
<sequence length="633" mass="67772">MGAMQDGSPTLTGLLRTSNALLHSVWSLQHRLASSEFSQYQRLVAAFPEFCTKLQKRFLEHPVTEMKLDKPNEQEALAAIKGAARELVVVLQPECLKFQSRAERLLADLHSLMMPLTLGGAPLLVREYMRVFAGACRLVLLLKSVPRKDVVQLYTIACHELVGRDPPGRRALCSFLAACDAPVSLLQHRFLCVSQRVCQILELVVVPVLNNIGSADILASSEILDTFALDRPHTMGIRGFTLERSYQMLQDADEYRSWALLGFLACPAALAGHGARRALAGLLSEALVMHVYEDAVEPLHPLFEAHVRPGLEKVVEVIKDHGADRSAREGDKAAAKSLVEDAWRAAAAGAAREHALRRLYVCRQLQDMADEMEEVPCLLPRRMPALLAAMAYAKAELLWYFRHTGEPMAAGPPKGPLGGQPTVTVPSDVRVVQLMAAMARLQQLLVRYSGATRMFVQQRMRAALLQQLVAGTRAISAAAAAQLQAAQRGVREAPRPGDAGAAAALKVAMQMADIADTLQFICTQAAAVCGAVEGEEDASHSAAASDASGSAADPGAASGSGGGGGGGAPERPSRPGRTSDAAAAALAWLAVCVRLCSTHSPLRTAQLELPAKDPQYVMAINEVRGSSALIPLV</sequence>
<evidence type="ECO:0000313" key="3">
    <source>
        <dbReference type="EMBL" id="KIY97503.1"/>
    </source>
</evidence>
<dbReference type="EMBL" id="KK102542">
    <property type="protein sequence ID" value="KIY97503.1"/>
    <property type="molecule type" value="Genomic_DNA"/>
</dbReference>
<evidence type="ECO:0000313" key="4">
    <source>
        <dbReference type="Proteomes" id="UP000054498"/>
    </source>
</evidence>
<proteinExistence type="inferred from homology"/>
<dbReference type="InterPro" id="IPR019137">
    <property type="entry name" value="Nck-associated_protein-1"/>
</dbReference>
<protein>
    <submittedName>
        <fullName evidence="3">Uncharacterized protein</fullName>
    </submittedName>
</protein>
<dbReference type="OrthoDB" id="568390at2759"/>
<dbReference type="STRING" id="145388.A0A0D2KPF5"/>
<accession>A0A0D2KPF5</accession>
<feature type="region of interest" description="Disordered" evidence="2">
    <location>
        <begin position="540"/>
        <end position="579"/>
    </location>
</feature>
<dbReference type="GO" id="GO:0000902">
    <property type="term" value="P:cell morphogenesis"/>
    <property type="evidence" value="ECO:0007669"/>
    <property type="project" value="TreeGrafter"/>
</dbReference>
<dbReference type="GO" id="GO:0030031">
    <property type="term" value="P:cell projection assembly"/>
    <property type="evidence" value="ECO:0007669"/>
    <property type="project" value="TreeGrafter"/>
</dbReference>
<dbReference type="RefSeq" id="XP_013896523.1">
    <property type="nucleotide sequence ID" value="XM_014041069.1"/>
</dbReference>
<feature type="compositionally biased region" description="Gly residues" evidence="2">
    <location>
        <begin position="558"/>
        <end position="568"/>
    </location>
</feature>
<organism evidence="3 4">
    <name type="scientific">Monoraphidium neglectum</name>
    <dbReference type="NCBI Taxonomy" id="145388"/>
    <lineage>
        <taxon>Eukaryota</taxon>
        <taxon>Viridiplantae</taxon>
        <taxon>Chlorophyta</taxon>
        <taxon>core chlorophytes</taxon>
        <taxon>Chlorophyceae</taxon>
        <taxon>CS clade</taxon>
        <taxon>Sphaeropleales</taxon>
        <taxon>Selenastraceae</taxon>
        <taxon>Monoraphidium</taxon>
    </lineage>
</organism>
<evidence type="ECO:0000256" key="2">
    <source>
        <dbReference type="SAM" id="MobiDB-lite"/>
    </source>
</evidence>